<accession>X1HAF6</accession>
<dbReference type="InterPro" id="IPR005224">
    <property type="entry name" value="SfsA"/>
</dbReference>
<feature type="domain" description="Sugar fermentation stimulation protein C-terminal" evidence="1">
    <location>
        <begin position="87"/>
        <end position="208"/>
    </location>
</feature>
<dbReference type="PANTHER" id="PTHR30545:SF2">
    <property type="entry name" value="SUGAR FERMENTATION STIMULATION PROTEIN A"/>
    <property type="match status" value="1"/>
</dbReference>
<name>X1HAF6_9ZZZZ</name>
<dbReference type="NCBIfam" id="TIGR00230">
    <property type="entry name" value="sfsA"/>
    <property type="match status" value="1"/>
</dbReference>
<evidence type="ECO:0000259" key="2">
    <source>
        <dbReference type="Pfam" id="PF17746"/>
    </source>
</evidence>
<gene>
    <name evidence="3" type="ORF">S03H2_21085</name>
</gene>
<dbReference type="InterPro" id="IPR041465">
    <property type="entry name" value="SfsA_N"/>
</dbReference>
<organism evidence="3">
    <name type="scientific">marine sediment metagenome</name>
    <dbReference type="NCBI Taxonomy" id="412755"/>
    <lineage>
        <taxon>unclassified sequences</taxon>
        <taxon>metagenomes</taxon>
        <taxon>ecological metagenomes</taxon>
    </lineage>
</organism>
<proteinExistence type="inferred from homology"/>
<evidence type="ECO:0008006" key="4">
    <source>
        <dbReference type="Google" id="ProtNLM"/>
    </source>
</evidence>
<reference evidence="3" key="1">
    <citation type="journal article" date="2014" name="Front. Microbiol.">
        <title>High frequency of phylogenetically diverse reductive dehalogenase-homologous genes in deep subseafloor sedimentary metagenomes.</title>
        <authorList>
            <person name="Kawai M."/>
            <person name="Futagami T."/>
            <person name="Toyoda A."/>
            <person name="Takaki Y."/>
            <person name="Nishi S."/>
            <person name="Hori S."/>
            <person name="Arai W."/>
            <person name="Tsubouchi T."/>
            <person name="Morono Y."/>
            <person name="Uchiyama I."/>
            <person name="Ito T."/>
            <person name="Fujiyama A."/>
            <person name="Inagaki F."/>
            <person name="Takami H."/>
        </authorList>
    </citation>
    <scope>NUCLEOTIDE SEQUENCE</scope>
    <source>
        <strain evidence="3">Expedition CK06-06</strain>
    </source>
</reference>
<dbReference type="Gene3D" id="3.40.1350.60">
    <property type="match status" value="1"/>
</dbReference>
<dbReference type="InterPro" id="IPR040452">
    <property type="entry name" value="SfsA_C"/>
</dbReference>
<dbReference type="HAMAP" id="MF_00095">
    <property type="entry name" value="SfsA"/>
    <property type="match status" value="1"/>
</dbReference>
<dbReference type="PANTHER" id="PTHR30545">
    <property type="entry name" value="SUGAR FERMENTATION STIMULATION PROTEIN A"/>
    <property type="match status" value="1"/>
</dbReference>
<dbReference type="Gene3D" id="2.40.50.580">
    <property type="match status" value="1"/>
</dbReference>
<comment type="caution">
    <text evidence="3">The sequence shown here is derived from an EMBL/GenBank/DDBJ whole genome shotgun (WGS) entry which is preliminary data.</text>
</comment>
<dbReference type="Pfam" id="PF03749">
    <property type="entry name" value="SfsA"/>
    <property type="match status" value="1"/>
</dbReference>
<protein>
    <recommendedName>
        <fullName evidence="4">Sugar fermentation stimulation protein C-terminal domain-containing protein</fullName>
    </recommendedName>
</protein>
<feature type="domain" description="SfsA N-terminal OB" evidence="2">
    <location>
        <begin position="20"/>
        <end position="81"/>
    </location>
</feature>
<sequence length="222" mass="25553">MNSVKHPLFEIPNLRKATFLSRPNRFVGEIKYKGIIEQAHIHDPGRLRELLIKGVEVLFTDSKGKLKYYIKAVKAEKEWVLLDTALHSKIARKVFDLMPEFSHVKEIKSEVTIGKSRIDFTLDGVPLEVKGVSLVKDKLALFPDAPTERGTRHVGEIINHNGIIFFLVFRKADTFMPNREMDPKFSNKLSEARKKKIRIFAVQISFDGKKLYYNGRVKLADF</sequence>
<dbReference type="AlphaFoldDB" id="X1HAF6"/>
<dbReference type="GO" id="GO:0003677">
    <property type="term" value="F:DNA binding"/>
    <property type="evidence" value="ECO:0007669"/>
    <property type="project" value="InterPro"/>
</dbReference>
<dbReference type="Pfam" id="PF17746">
    <property type="entry name" value="SfsA_N"/>
    <property type="match status" value="1"/>
</dbReference>
<evidence type="ECO:0000313" key="3">
    <source>
        <dbReference type="EMBL" id="GAH42308.1"/>
    </source>
</evidence>
<evidence type="ECO:0000259" key="1">
    <source>
        <dbReference type="Pfam" id="PF03749"/>
    </source>
</evidence>
<dbReference type="EMBL" id="BARU01011189">
    <property type="protein sequence ID" value="GAH42308.1"/>
    <property type="molecule type" value="Genomic_DNA"/>
</dbReference>